<dbReference type="SMART" id="SM00198">
    <property type="entry name" value="SCP"/>
    <property type="match status" value="2"/>
</dbReference>
<dbReference type="GO" id="GO:0005576">
    <property type="term" value="C:extracellular region"/>
    <property type="evidence" value="ECO:0007669"/>
    <property type="project" value="UniProtKB-SubCell"/>
</dbReference>
<dbReference type="PRINTS" id="PR00837">
    <property type="entry name" value="V5TPXLIKE"/>
</dbReference>
<dbReference type="Pfam" id="PF00188">
    <property type="entry name" value="CAP"/>
    <property type="match status" value="2"/>
</dbReference>
<evidence type="ECO:0000313" key="4">
    <source>
        <dbReference type="Proteomes" id="UP000494040"/>
    </source>
</evidence>
<dbReference type="InterPro" id="IPR001283">
    <property type="entry name" value="CRISP-related"/>
</dbReference>
<dbReference type="InterPro" id="IPR035940">
    <property type="entry name" value="CAP_sf"/>
</dbReference>
<dbReference type="KEGG" id="clec:106673807"/>
<protein>
    <recommendedName>
        <fullName evidence="2">SCP domain-containing protein</fullName>
    </recommendedName>
</protein>
<accession>A0A8I6SDG9</accession>
<dbReference type="CDD" id="cd05382">
    <property type="entry name" value="CAP_GAPR1-like"/>
    <property type="match status" value="2"/>
</dbReference>
<name>A0A8I6SDG9_CIMLE</name>
<feature type="domain" description="SCP" evidence="2">
    <location>
        <begin position="372"/>
        <end position="529"/>
    </location>
</feature>
<organism evidence="3 4">
    <name type="scientific">Cimex lectularius</name>
    <name type="common">Bed bug</name>
    <name type="synonym">Acanthia lectularia</name>
    <dbReference type="NCBI Taxonomy" id="79782"/>
    <lineage>
        <taxon>Eukaryota</taxon>
        <taxon>Metazoa</taxon>
        <taxon>Ecdysozoa</taxon>
        <taxon>Arthropoda</taxon>
        <taxon>Hexapoda</taxon>
        <taxon>Insecta</taxon>
        <taxon>Pterygota</taxon>
        <taxon>Neoptera</taxon>
        <taxon>Paraneoptera</taxon>
        <taxon>Hemiptera</taxon>
        <taxon>Heteroptera</taxon>
        <taxon>Panheteroptera</taxon>
        <taxon>Cimicomorpha</taxon>
        <taxon>Cimicidae</taxon>
        <taxon>Cimex</taxon>
    </lineage>
</organism>
<keyword evidence="4" id="KW-1185">Reference proteome</keyword>
<feature type="region of interest" description="Disordered" evidence="1">
    <location>
        <begin position="46"/>
        <end position="67"/>
    </location>
</feature>
<dbReference type="FunFam" id="3.40.33.10:FF:000010">
    <property type="entry name" value="Predicted protein"/>
    <property type="match status" value="1"/>
</dbReference>
<evidence type="ECO:0000256" key="1">
    <source>
        <dbReference type="SAM" id="MobiDB-lite"/>
    </source>
</evidence>
<dbReference type="PROSITE" id="PS01010">
    <property type="entry name" value="CRISP_2"/>
    <property type="match status" value="1"/>
</dbReference>
<dbReference type="RefSeq" id="XP_014261577.1">
    <property type="nucleotide sequence ID" value="XM_014406091.2"/>
</dbReference>
<dbReference type="PROSITE" id="PS01009">
    <property type="entry name" value="CRISP_1"/>
    <property type="match status" value="1"/>
</dbReference>
<dbReference type="Proteomes" id="UP000494040">
    <property type="component" value="Unassembled WGS sequence"/>
</dbReference>
<evidence type="ECO:0000259" key="2">
    <source>
        <dbReference type="SMART" id="SM00198"/>
    </source>
</evidence>
<dbReference type="InterPro" id="IPR014044">
    <property type="entry name" value="CAP_dom"/>
</dbReference>
<feature type="domain" description="SCP" evidence="2">
    <location>
        <begin position="209"/>
        <end position="344"/>
    </location>
</feature>
<dbReference type="InterPro" id="IPR034113">
    <property type="entry name" value="SCP_GAPR1-like"/>
</dbReference>
<dbReference type="FunFam" id="3.40.33.10:FF:000002">
    <property type="entry name" value="Golgi-associated plant pathogenesis-related protein 1"/>
    <property type="match status" value="1"/>
</dbReference>
<proteinExistence type="predicted"/>
<evidence type="ECO:0000313" key="3">
    <source>
        <dbReference type="EnsemblMetazoa" id="XP_014261577.1"/>
    </source>
</evidence>
<dbReference type="SUPFAM" id="SSF55797">
    <property type="entry name" value="PR-1-like"/>
    <property type="match status" value="2"/>
</dbReference>
<dbReference type="AlphaFoldDB" id="A0A8I6SDG9"/>
<dbReference type="PANTHER" id="PTHR10334">
    <property type="entry name" value="CYSTEINE-RICH SECRETORY PROTEIN-RELATED"/>
    <property type="match status" value="1"/>
</dbReference>
<dbReference type="EnsemblMetazoa" id="XM_014406091.2">
    <property type="protein sequence ID" value="XP_014261577.1"/>
    <property type="gene ID" value="LOC106673807"/>
</dbReference>
<dbReference type="Gene3D" id="3.40.33.10">
    <property type="entry name" value="CAP"/>
    <property type="match status" value="2"/>
</dbReference>
<dbReference type="OrthoDB" id="337038at2759"/>
<dbReference type="GeneID" id="106673807"/>
<dbReference type="InterPro" id="IPR018244">
    <property type="entry name" value="Allrgn_V5/Tpx1_CS"/>
</dbReference>
<sequence length="538" mass="60093">MRMPDLDIPRSRQLFESDDSSAPCLVFVTDDSTVIPELPATCILKIPKSSRSPSGGGGGGNINVGDGMDLTRYRPSLHAHDFTPGGNSRVVMIRKKEQRTFASSKIGQETHFETLTKETVQTFRGNKIERKITSETRGSPTMSSDLLQQLNLHQLNLLNLAEDDLQKKPLASNLIQTNSKITDNVKQTQSPAKPKDKKKVEFTGRFTANFAQECLDAHNEKRAIHKAPPLKLSKEMCKFSQEWADKLAASGRMHHRPNNSYGENLFLSWSSSTQEIHGIDPVENWYAEISDHQFHKEPVSLKTGHFTQVVWLESAKLGVGVAKSQDGKQVYVVCNYDPPGNFIGSFAENVPPIGGFPEKAEQTTGLCQTAKEFNDEMLKLHNEYRARHGSPPLKLNEQMCEKAQDWAETLAKTSKLDSKNDSEYGENLFWTSASRQCAAKDACASWYNEVKHFKYGVEPKALNADLQFLVQIRKTPKSTAAQTARGYTTSHFTQMVWRETKELGVGRAKGRGGSLFIVAFYKKRGNIVGHFGANVLRP</sequence>
<reference evidence="3" key="1">
    <citation type="submission" date="2022-01" db="UniProtKB">
        <authorList>
            <consortium name="EnsemblMetazoa"/>
        </authorList>
    </citation>
    <scope>IDENTIFICATION</scope>
</reference>